<evidence type="ECO:0000313" key="3">
    <source>
        <dbReference type="EMBL" id="MFC4106575.1"/>
    </source>
</evidence>
<feature type="compositionally biased region" description="Low complexity" evidence="1">
    <location>
        <begin position="192"/>
        <end position="206"/>
    </location>
</feature>
<evidence type="ECO:0000256" key="1">
    <source>
        <dbReference type="SAM" id="MobiDB-lite"/>
    </source>
</evidence>
<gene>
    <name evidence="3" type="ORF">ACFOX0_11585</name>
</gene>
<feature type="compositionally biased region" description="Pro residues" evidence="1">
    <location>
        <begin position="217"/>
        <end position="226"/>
    </location>
</feature>
<dbReference type="RefSeq" id="WP_377544618.1">
    <property type="nucleotide sequence ID" value="NZ_JBHSBN010000006.1"/>
</dbReference>
<name>A0ABV8KKE0_9ACTN</name>
<keyword evidence="4" id="KW-1185">Reference proteome</keyword>
<feature type="compositionally biased region" description="Low complexity" evidence="1">
    <location>
        <begin position="93"/>
        <end position="108"/>
    </location>
</feature>
<feature type="region of interest" description="Disordered" evidence="1">
    <location>
        <begin position="93"/>
        <end position="113"/>
    </location>
</feature>
<evidence type="ECO:0000313" key="4">
    <source>
        <dbReference type="Proteomes" id="UP001595868"/>
    </source>
</evidence>
<proteinExistence type="predicted"/>
<organism evidence="3 4">
    <name type="scientific">Micromonospora zhanjiangensis</name>
    <dbReference type="NCBI Taxonomy" id="1522057"/>
    <lineage>
        <taxon>Bacteria</taxon>
        <taxon>Bacillati</taxon>
        <taxon>Actinomycetota</taxon>
        <taxon>Actinomycetes</taxon>
        <taxon>Micromonosporales</taxon>
        <taxon>Micromonosporaceae</taxon>
        <taxon>Micromonospora</taxon>
    </lineage>
</organism>
<reference evidence="4" key="1">
    <citation type="journal article" date="2019" name="Int. J. Syst. Evol. Microbiol.">
        <title>The Global Catalogue of Microorganisms (GCM) 10K type strain sequencing project: providing services to taxonomists for standard genome sequencing and annotation.</title>
        <authorList>
            <consortium name="The Broad Institute Genomics Platform"/>
            <consortium name="The Broad Institute Genome Sequencing Center for Infectious Disease"/>
            <person name="Wu L."/>
            <person name="Ma J."/>
        </authorList>
    </citation>
    <scope>NUCLEOTIDE SEQUENCE [LARGE SCALE GENOMIC DNA]</scope>
    <source>
        <strain evidence="4">2902at01</strain>
    </source>
</reference>
<comment type="caution">
    <text evidence="3">The sequence shown here is derived from an EMBL/GenBank/DDBJ whole genome shotgun (WGS) entry which is preliminary data.</text>
</comment>
<accession>A0ABV8KKE0</accession>
<keyword evidence="2" id="KW-0732">Signal</keyword>
<protein>
    <submittedName>
        <fullName evidence="3">Beta-propeller domain-containing protein</fullName>
    </submittedName>
</protein>
<dbReference type="EMBL" id="JBHSBN010000006">
    <property type="protein sequence ID" value="MFC4106575.1"/>
    <property type="molecule type" value="Genomic_DNA"/>
</dbReference>
<evidence type="ECO:0000256" key="2">
    <source>
        <dbReference type="SAM" id="SignalP"/>
    </source>
</evidence>
<feature type="signal peptide" evidence="2">
    <location>
        <begin position="1"/>
        <end position="25"/>
    </location>
</feature>
<dbReference type="Pfam" id="PF09826">
    <property type="entry name" value="Beta_propel"/>
    <property type="match status" value="1"/>
</dbReference>
<feature type="region of interest" description="Disordered" evidence="1">
    <location>
        <begin position="192"/>
        <end position="230"/>
    </location>
</feature>
<dbReference type="Proteomes" id="UP001595868">
    <property type="component" value="Unassembled WGS sequence"/>
</dbReference>
<sequence length="690" mass="71692">MTSAWGNRRARAVGVTLVGTLTVLAGCTADRPTTVGSPAPALRLVAFDSCADALAGLRAAAKAAVTPWGLPGADGADVIAGGARTGIAKDAAEAAPAGAARPAPAEAGHSTTTVHEAGVDEPDLVKTDGRRIVTVQRGVLRVVDPVARRVTGRLDLTTGPADPIRYQAVDLLLHGDRALVLVSSAGRPAGVARPAGGAAGPAIRPAPAGPGSGVSKPVPPVDPPGPDQITGPRLVLVELTGAPKVLGEYRTDGTVLDARQVDGTARVVVRSAPRLIFPARPDGDDAGRIAANRAVIDRSTVADWLPRYQVTAGGRTSTGRVPCERLSRPDEYSGATLVTVLSFDLAATALTDGDPATVLADGNTVYGTAGELYVASDDRWRSFPPAVPEAGPGSRGDAPKVAPANWSAEQRTLIHRFDVSRPGPPRYVTSAKVPGWLINQYALSAWNGHLRVATTTGVTWGPSPTSSSTVYVLSTDGGTLRETGRVTGLGKGERIQSVRFDGPVGYVVTFRQTDPLYTLDLRDPAAPRVTGELKISGYSSYLHPLDGDRLLGIGQEASATGQVRGTQVSLFDVRDPTRPVQLARHQLDSPWSEAEREPHAFLYWPATGLLVVPTGGPSGRPGGVTALRVTDTGITEVGTVNHPAAEASGWDGGSIRRSLVIGGTLWTLSGQALQANDLTTLRPLTWLPLT</sequence>
<feature type="chain" id="PRO_5045298057" evidence="2">
    <location>
        <begin position="26"/>
        <end position="690"/>
    </location>
</feature>
<dbReference type="InterPro" id="IPR019198">
    <property type="entry name" value="Beta_propeller_containing"/>
</dbReference>